<evidence type="ECO:0000313" key="3">
    <source>
        <dbReference type="Proteomes" id="UP000602442"/>
    </source>
</evidence>
<accession>A0ABS0MZD5</accession>
<organism evidence="2 3">
    <name type="scientific">Aurantiacibacter sediminis</name>
    <dbReference type="NCBI Taxonomy" id="2793064"/>
    <lineage>
        <taxon>Bacteria</taxon>
        <taxon>Pseudomonadati</taxon>
        <taxon>Pseudomonadota</taxon>
        <taxon>Alphaproteobacteria</taxon>
        <taxon>Sphingomonadales</taxon>
        <taxon>Erythrobacteraceae</taxon>
        <taxon>Aurantiacibacter</taxon>
    </lineage>
</organism>
<dbReference type="Gene3D" id="3.40.50.1820">
    <property type="entry name" value="alpha/beta hydrolase"/>
    <property type="match status" value="1"/>
</dbReference>
<dbReference type="Proteomes" id="UP000602442">
    <property type="component" value="Unassembled WGS sequence"/>
</dbReference>
<reference evidence="2 3" key="1">
    <citation type="submission" date="2020-11" db="EMBL/GenBank/DDBJ databases">
        <title>Erythrobacter sediminis sp. nov., a marine bacterium from a tidal flat of Garorim Bay.</title>
        <authorList>
            <person name="Kim D."/>
            <person name="Yoo Y."/>
            <person name="Kim J.-J."/>
        </authorList>
    </citation>
    <scope>NUCLEOTIDE SEQUENCE [LARGE SCALE GENOMIC DNA]</scope>
    <source>
        <strain evidence="2 3">JGD-13</strain>
    </source>
</reference>
<protein>
    <submittedName>
        <fullName evidence="2">Alpha/beta hydrolase</fullName>
    </submittedName>
</protein>
<keyword evidence="3" id="KW-1185">Reference proteome</keyword>
<gene>
    <name evidence="2" type="ORF">I5L03_00605</name>
</gene>
<name>A0ABS0MZD5_9SPHN</name>
<dbReference type="GO" id="GO:0016787">
    <property type="term" value="F:hydrolase activity"/>
    <property type="evidence" value="ECO:0007669"/>
    <property type="project" value="UniProtKB-KW"/>
</dbReference>
<proteinExistence type="predicted"/>
<comment type="caution">
    <text evidence="2">The sequence shown here is derived from an EMBL/GenBank/DDBJ whole genome shotgun (WGS) entry which is preliminary data.</text>
</comment>
<evidence type="ECO:0000259" key="1">
    <source>
        <dbReference type="Pfam" id="PF12697"/>
    </source>
</evidence>
<dbReference type="RefSeq" id="WP_197919777.1">
    <property type="nucleotide sequence ID" value="NZ_CAWPTA010000006.1"/>
</dbReference>
<sequence length="308" mass="33040">MMFFGISPLRARHVLAVSLSIILLGFAALLALPAKAQEAFEPTRFSVEVVGEGPDVILIPGLSTTREVWRPHLGALEGHRIHLVQVRGFGEDAGVNAEGPIMNGLIAELARYIEANGMENPAIVGHSMGGFIAISLAADHPGLPGRIMIVDSLPWFAAIMVPPGTEPNMAQVEAQATAMRAMMLSMHGRDMPEGSNDALLSSYTIDQANLPRLRELTGDADLRVTGQLAYELMTSDMRQAIAAITVPATVVVPQNPAFGTEEATIAFYTQQYDVLPNVEFEVISPAAHFVMVDQPAAFEAALLDFLAD</sequence>
<dbReference type="PRINTS" id="PR00111">
    <property type="entry name" value="ABHYDROLASE"/>
</dbReference>
<feature type="domain" description="AB hydrolase-1" evidence="1">
    <location>
        <begin position="56"/>
        <end position="301"/>
    </location>
</feature>
<dbReference type="InterPro" id="IPR050266">
    <property type="entry name" value="AB_hydrolase_sf"/>
</dbReference>
<keyword evidence="2" id="KW-0378">Hydrolase</keyword>
<dbReference type="PANTHER" id="PTHR43798">
    <property type="entry name" value="MONOACYLGLYCEROL LIPASE"/>
    <property type="match status" value="1"/>
</dbReference>
<dbReference type="InterPro" id="IPR029058">
    <property type="entry name" value="AB_hydrolase_fold"/>
</dbReference>
<dbReference type="Pfam" id="PF12697">
    <property type="entry name" value="Abhydrolase_6"/>
    <property type="match status" value="1"/>
</dbReference>
<evidence type="ECO:0000313" key="2">
    <source>
        <dbReference type="EMBL" id="MBH5321080.1"/>
    </source>
</evidence>
<dbReference type="EMBL" id="JAEANY010000001">
    <property type="protein sequence ID" value="MBH5321080.1"/>
    <property type="molecule type" value="Genomic_DNA"/>
</dbReference>
<dbReference type="InterPro" id="IPR000073">
    <property type="entry name" value="AB_hydrolase_1"/>
</dbReference>
<dbReference type="SUPFAM" id="SSF53474">
    <property type="entry name" value="alpha/beta-Hydrolases"/>
    <property type="match status" value="1"/>
</dbReference>